<evidence type="ECO:0000256" key="8">
    <source>
        <dbReference type="ARBA" id="ARBA00022842"/>
    </source>
</evidence>
<dbReference type="InterPro" id="IPR020583">
    <property type="entry name" value="Inositol_monoP_metal-BS"/>
</dbReference>
<evidence type="ECO:0000256" key="9">
    <source>
        <dbReference type="PIRSR" id="PIRSR600760-2"/>
    </source>
</evidence>
<dbReference type="PROSITE" id="PS00630">
    <property type="entry name" value="IMP_2"/>
    <property type="match status" value="1"/>
</dbReference>
<keyword evidence="7 10" id="KW-0378">Hydrolase</keyword>
<evidence type="ECO:0000256" key="2">
    <source>
        <dbReference type="ARBA" id="ARBA00001946"/>
    </source>
</evidence>
<keyword evidence="6 9" id="KW-0479">Metal-binding</keyword>
<evidence type="ECO:0000256" key="7">
    <source>
        <dbReference type="ARBA" id="ARBA00022801"/>
    </source>
</evidence>
<dbReference type="PRINTS" id="PR00377">
    <property type="entry name" value="IMPHPHTASES"/>
</dbReference>
<feature type="binding site" evidence="9">
    <location>
        <position position="77"/>
    </location>
    <ligand>
        <name>Mg(2+)</name>
        <dbReference type="ChEBI" id="CHEBI:18420"/>
        <label>1</label>
        <note>catalytic</note>
    </ligand>
</feature>
<name>A0A2M9FZJ3_9PROT</name>
<evidence type="ECO:0000256" key="5">
    <source>
        <dbReference type="ARBA" id="ARBA00019784"/>
    </source>
</evidence>
<dbReference type="InterPro" id="IPR022337">
    <property type="entry name" value="Inositol_monophosphatase_SuhB"/>
</dbReference>
<dbReference type="EC" id="3.1.3.25" evidence="4 10"/>
<feature type="binding site" evidence="9">
    <location>
        <position position="205"/>
    </location>
    <ligand>
        <name>Mg(2+)</name>
        <dbReference type="ChEBI" id="CHEBI:18420"/>
        <label>1</label>
        <note>catalytic</note>
    </ligand>
</feature>
<feature type="binding site" evidence="9">
    <location>
        <position position="80"/>
    </location>
    <ligand>
        <name>Mg(2+)</name>
        <dbReference type="ChEBI" id="CHEBI:18420"/>
        <label>1</label>
        <note>catalytic</note>
    </ligand>
</feature>
<sequence length="257" mass="27867">MERAARKAARNLLHDLGEVEQLQVSRKGPADFVSTADLQAEKTLREELSKARPDFGFILEEAGRVEAPDGDSYWIIDPLDGTTNFLHGIPHFAISIALMQRGEIQAGVILEPVRDELFYAEKGKGAFMNDRRLRVSGRTKMADALLATGIPYMGKPGHDTLLAELRALTDSVSGIRRLGVASLDLAYVAAGRFEGFWERGLQQWDMAAGLILIREAGGLVTDIGGGRKMLETGDVVAGNTSIHPLLLNALKKASAST</sequence>
<comment type="catalytic activity">
    <reaction evidence="1 10">
        <text>a myo-inositol phosphate + H2O = myo-inositol + phosphate</text>
        <dbReference type="Rhea" id="RHEA:24056"/>
        <dbReference type="ChEBI" id="CHEBI:15377"/>
        <dbReference type="ChEBI" id="CHEBI:17268"/>
        <dbReference type="ChEBI" id="CHEBI:43474"/>
        <dbReference type="ChEBI" id="CHEBI:84139"/>
        <dbReference type="EC" id="3.1.3.25"/>
    </reaction>
</comment>
<evidence type="ECO:0000256" key="1">
    <source>
        <dbReference type="ARBA" id="ARBA00001033"/>
    </source>
</evidence>
<dbReference type="PANTHER" id="PTHR20854:SF4">
    <property type="entry name" value="INOSITOL-1-MONOPHOSPHATASE-RELATED"/>
    <property type="match status" value="1"/>
</dbReference>
<keyword evidence="8 9" id="KW-0460">Magnesium</keyword>
<dbReference type="GO" id="GO:0006020">
    <property type="term" value="P:inositol metabolic process"/>
    <property type="evidence" value="ECO:0007669"/>
    <property type="project" value="TreeGrafter"/>
</dbReference>
<reference evidence="11 12" key="1">
    <citation type="submission" date="2017-11" db="EMBL/GenBank/DDBJ databases">
        <title>Draft genome sequence of Rhizobiales bacterium SY3-13.</title>
        <authorList>
            <person name="Sun C."/>
        </authorList>
    </citation>
    <scope>NUCLEOTIDE SEQUENCE [LARGE SCALE GENOMIC DNA]</scope>
    <source>
        <strain evidence="11 12">SY3-13</strain>
    </source>
</reference>
<evidence type="ECO:0000256" key="4">
    <source>
        <dbReference type="ARBA" id="ARBA00013106"/>
    </source>
</evidence>
<dbReference type="InterPro" id="IPR020550">
    <property type="entry name" value="Inositol_monophosphatase_CS"/>
</dbReference>
<dbReference type="InterPro" id="IPR000760">
    <property type="entry name" value="Inositol_monophosphatase-like"/>
</dbReference>
<dbReference type="Gene3D" id="3.40.190.80">
    <property type="match status" value="1"/>
</dbReference>
<dbReference type="AlphaFoldDB" id="A0A2M9FZJ3"/>
<comment type="similarity">
    <text evidence="3 10">Belongs to the inositol monophosphatase superfamily.</text>
</comment>
<dbReference type="Proteomes" id="UP000229498">
    <property type="component" value="Unassembled WGS sequence"/>
</dbReference>
<dbReference type="GO" id="GO:0008934">
    <property type="term" value="F:inositol monophosphate 1-phosphatase activity"/>
    <property type="evidence" value="ECO:0007669"/>
    <property type="project" value="InterPro"/>
</dbReference>
<evidence type="ECO:0000256" key="10">
    <source>
        <dbReference type="RuleBase" id="RU364068"/>
    </source>
</evidence>
<accession>A0A2M9FZJ3</accession>
<keyword evidence="12" id="KW-1185">Reference proteome</keyword>
<gene>
    <name evidence="11" type="ORF">CVT23_14675</name>
</gene>
<organism evidence="11 12">
    <name type="scientific">Minwuia thermotolerans</name>
    <dbReference type="NCBI Taxonomy" id="2056226"/>
    <lineage>
        <taxon>Bacteria</taxon>
        <taxon>Pseudomonadati</taxon>
        <taxon>Pseudomonadota</taxon>
        <taxon>Alphaproteobacteria</taxon>
        <taxon>Minwuiales</taxon>
        <taxon>Minwuiaceae</taxon>
        <taxon>Minwuia</taxon>
    </lineage>
</organism>
<dbReference type="OrthoDB" id="9785695at2"/>
<dbReference type="GO" id="GO:0046854">
    <property type="term" value="P:phosphatidylinositol phosphate biosynthetic process"/>
    <property type="evidence" value="ECO:0007669"/>
    <property type="project" value="InterPro"/>
</dbReference>
<dbReference type="SUPFAM" id="SSF56655">
    <property type="entry name" value="Carbohydrate phosphatase"/>
    <property type="match status" value="1"/>
</dbReference>
<feature type="binding site" evidence="9">
    <location>
        <position position="60"/>
    </location>
    <ligand>
        <name>Mg(2+)</name>
        <dbReference type="ChEBI" id="CHEBI:18420"/>
        <label>1</label>
        <note>catalytic</note>
    </ligand>
</feature>
<dbReference type="PRINTS" id="PR01959">
    <property type="entry name" value="SBIMPHPHTASE"/>
</dbReference>
<dbReference type="PROSITE" id="PS00629">
    <property type="entry name" value="IMP_1"/>
    <property type="match status" value="1"/>
</dbReference>
<evidence type="ECO:0000256" key="6">
    <source>
        <dbReference type="ARBA" id="ARBA00022723"/>
    </source>
</evidence>
<feature type="binding site" evidence="9">
    <location>
        <position position="79"/>
    </location>
    <ligand>
        <name>Mg(2+)</name>
        <dbReference type="ChEBI" id="CHEBI:18420"/>
        <label>1</label>
        <note>catalytic</note>
    </ligand>
</feature>
<dbReference type="CDD" id="cd01639">
    <property type="entry name" value="IMPase"/>
    <property type="match status" value="1"/>
</dbReference>
<proteinExistence type="inferred from homology"/>
<dbReference type="GO" id="GO:0007165">
    <property type="term" value="P:signal transduction"/>
    <property type="evidence" value="ECO:0007669"/>
    <property type="project" value="TreeGrafter"/>
</dbReference>
<evidence type="ECO:0000313" key="12">
    <source>
        <dbReference type="Proteomes" id="UP000229498"/>
    </source>
</evidence>
<dbReference type="FunFam" id="3.30.540.10:FF:000003">
    <property type="entry name" value="Inositol-1-monophosphatase"/>
    <property type="match status" value="1"/>
</dbReference>
<evidence type="ECO:0000313" key="11">
    <source>
        <dbReference type="EMBL" id="PJK28875.1"/>
    </source>
</evidence>
<dbReference type="PANTHER" id="PTHR20854">
    <property type="entry name" value="INOSITOL MONOPHOSPHATASE"/>
    <property type="match status" value="1"/>
</dbReference>
<dbReference type="InterPro" id="IPR033942">
    <property type="entry name" value="IMPase"/>
</dbReference>
<comment type="cofactor">
    <cofactor evidence="2 9 10">
        <name>Mg(2+)</name>
        <dbReference type="ChEBI" id="CHEBI:18420"/>
    </cofactor>
</comment>
<dbReference type="Pfam" id="PF00459">
    <property type="entry name" value="Inositol_P"/>
    <property type="match status" value="1"/>
</dbReference>
<protein>
    <recommendedName>
        <fullName evidence="5 10">Inositol-1-monophosphatase</fullName>
        <ecNumber evidence="4 10">3.1.3.25</ecNumber>
    </recommendedName>
</protein>
<evidence type="ECO:0000256" key="3">
    <source>
        <dbReference type="ARBA" id="ARBA00009759"/>
    </source>
</evidence>
<comment type="caution">
    <text evidence="11">The sequence shown here is derived from an EMBL/GenBank/DDBJ whole genome shotgun (WGS) entry which is preliminary data.</text>
</comment>
<dbReference type="EMBL" id="PHIG01000038">
    <property type="protein sequence ID" value="PJK28875.1"/>
    <property type="molecule type" value="Genomic_DNA"/>
</dbReference>
<dbReference type="GO" id="GO:0046872">
    <property type="term" value="F:metal ion binding"/>
    <property type="evidence" value="ECO:0007669"/>
    <property type="project" value="UniProtKB-KW"/>
</dbReference>
<dbReference type="Gene3D" id="3.30.540.10">
    <property type="entry name" value="Fructose-1,6-Bisphosphatase, subunit A, domain 1"/>
    <property type="match status" value="1"/>
</dbReference>